<sequence length="175" mass="18772">MSKFIERLQKAGVSVVAPLGFGATRSQEKNPALALVHLSELKQIGDLNSYAPGPGNGSYIVSANKVVKSQLSSVKKAMKEGVWGVWLETATQASLEVLKKEGGDFFLFSRLDIPAEILSGDQLGKVMVIEIGQSEDTVRSIEDLPIDAVLLVGLEKSSPMTVGDTLKVGFVRDQI</sequence>
<evidence type="ECO:0000313" key="1">
    <source>
        <dbReference type="EMBL" id="SVC43531.1"/>
    </source>
</evidence>
<reference evidence="1" key="1">
    <citation type="submission" date="2018-05" db="EMBL/GenBank/DDBJ databases">
        <authorList>
            <person name="Lanie J.A."/>
            <person name="Ng W.-L."/>
            <person name="Kazmierczak K.M."/>
            <person name="Andrzejewski T.M."/>
            <person name="Davidsen T.M."/>
            <person name="Wayne K.J."/>
            <person name="Tettelin H."/>
            <person name="Glass J.I."/>
            <person name="Rusch D."/>
            <person name="Podicherti R."/>
            <person name="Tsui H.-C.T."/>
            <person name="Winkler M.E."/>
        </authorList>
    </citation>
    <scope>NUCLEOTIDE SEQUENCE</scope>
</reference>
<name>A0A382M8J7_9ZZZZ</name>
<dbReference type="AlphaFoldDB" id="A0A382M8J7"/>
<organism evidence="1">
    <name type="scientific">marine metagenome</name>
    <dbReference type="NCBI Taxonomy" id="408172"/>
    <lineage>
        <taxon>unclassified sequences</taxon>
        <taxon>metagenomes</taxon>
        <taxon>ecological metagenomes</taxon>
    </lineage>
</organism>
<protein>
    <submittedName>
        <fullName evidence="1">Uncharacterized protein</fullName>
    </submittedName>
</protein>
<feature type="non-terminal residue" evidence="1">
    <location>
        <position position="175"/>
    </location>
</feature>
<gene>
    <name evidence="1" type="ORF">METZ01_LOCUS296385</name>
</gene>
<proteinExistence type="predicted"/>
<dbReference type="EMBL" id="UINC01091060">
    <property type="protein sequence ID" value="SVC43531.1"/>
    <property type="molecule type" value="Genomic_DNA"/>
</dbReference>
<accession>A0A382M8J7</accession>